<dbReference type="Gene3D" id="3.90.180.10">
    <property type="entry name" value="Medium-chain alcohol dehydrogenases, catalytic domain"/>
    <property type="match status" value="1"/>
</dbReference>
<dbReference type="SUPFAM" id="SSF50129">
    <property type="entry name" value="GroES-like"/>
    <property type="match status" value="1"/>
</dbReference>
<dbReference type="SMART" id="SM00829">
    <property type="entry name" value="PKS_ER"/>
    <property type="match status" value="1"/>
</dbReference>
<dbReference type="Pfam" id="PF08240">
    <property type="entry name" value="ADH_N"/>
    <property type="match status" value="1"/>
</dbReference>
<dbReference type="Proteomes" id="UP001218218">
    <property type="component" value="Unassembled WGS sequence"/>
</dbReference>
<dbReference type="AlphaFoldDB" id="A0AAD7AVL2"/>
<dbReference type="InterPro" id="IPR047122">
    <property type="entry name" value="Trans-enoyl_RdTase-like"/>
</dbReference>
<evidence type="ECO:0000313" key="3">
    <source>
        <dbReference type="Proteomes" id="UP001218218"/>
    </source>
</evidence>
<name>A0AAD7AVL2_9AGAR</name>
<comment type="caution">
    <text evidence="2">The sequence shown here is derived from an EMBL/GenBank/DDBJ whole genome shotgun (WGS) entry which is preliminary data.</text>
</comment>
<dbReference type="Pfam" id="PF00107">
    <property type="entry name" value="ADH_zinc_N"/>
    <property type="match status" value="1"/>
</dbReference>
<dbReference type="InterPro" id="IPR013154">
    <property type="entry name" value="ADH-like_N"/>
</dbReference>
<gene>
    <name evidence="2" type="ORF">DFH08DRAFT_34036</name>
</gene>
<dbReference type="CDD" id="cd08249">
    <property type="entry name" value="enoyl_reductase_like"/>
    <property type="match status" value="1"/>
</dbReference>
<accession>A0AAD7AVL2</accession>
<dbReference type="GO" id="GO:0016651">
    <property type="term" value="F:oxidoreductase activity, acting on NAD(P)H"/>
    <property type="evidence" value="ECO:0007669"/>
    <property type="project" value="InterPro"/>
</dbReference>
<evidence type="ECO:0000313" key="2">
    <source>
        <dbReference type="EMBL" id="KAJ7368833.1"/>
    </source>
</evidence>
<dbReference type="EMBL" id="JARIHO010000001">
    <property type="protein sequence ID" value="KAJ7368833.1"/>
    <property type="molecule type" value="Genomic_DNA"/>
</dbReference>
<proteinExistence type="predicted"/>
<reference evidence="2" key="1">
    <citation type="submission" date="2023-03" db="EMBL/GenBank/DDBJ databases">
        <title>Massive genome expansion in bonnet fungi (Mycena s.s.) driven by repeated elements and novel gene families across ecological guilds.</title>
        <authorList>
            <consortium name="Lawrence Berkeley National Laboratory"/>
            <person name="Harder C.B."/>
            <person name="Miyauchi S."/>
            <person name="Viragh M."/>
            <person name="Kuo A."/>
            <person name="Thoen E."/>
            <person name="Andreopoulos B."/>
            <person name="Lu D."/>
            <person name="Skrede I."/>
            <person name="Drula E."/>
            <person name="Henrissat B."/>
            <person name="Morin E."/>
            <person name="Kohler A."/>
            <person name="Barry K."/>
            <person name="LaButti K."/>
            <person name="Morin E."/>
            <person name="Salamov A."/>
            <person name="Lipzen A."/>
            <person name="Mereny Z."/>
            <person name="Hegedus B."/>
            <person name="Baldrian P."/>
            <person name="Stursova M."/>
            <person name="Weitz H."/>
            <person name="Taylor A."/>
            <person name="Grigoriev I.V."/>
            <person name="Nagy L.G."/>
            <person name="Martin F."/>
            <person name="Kauserud H."/>
        </authorList>
    </citation>
    <scope>NUCLEOTIDE SEQUENCE</scope>
    <source>
        <strain evidence="2">CBHHK002</strain>
    </source>
</reference>
<organism evidence="2 3">
    <name type="scientific">Mycena albidolilacea</name>
    <dbReference type="NCBI Taxonomy" id="1033008"/>
    <lineage>
        <taxon>Eukaryota</taxon>
        <taxon>Fungi</taxon>
        <taxon>Dikarya</taxon>
        <taxon>Basidiomycota</taxon>
        <taxon>Agaricomycotina</taxon>
        <taxon>Agaricomycetes</taxon>
        <taxon>Agaricomycetidae</taxon>
        <taxon>Agaricales</taxon>
        <taxon>Marasmiineae</taxon>
        <taxon>Mycenaceae</taxon>
        <taxon>Mycena</taxon>
    </lineage>
</organism>
<sequence length="368" mass="39342">MTVPNTVPHRTSMTNAHDEKIPATMKALLTTGDGRFALKDVAIPILKEDEILVRVVAIAVNHVDWKYLALHSRVKGTCMGWDFAGTICQVPPNCPNRKLGEHVAGLASTGRGAFAEYVAIPGDLTIQLPPTVSFEDAAGLGTACISACQCLYQELNIPMPGAYSTPHYAQSILIWSGASSVGQYAIQLAKLSGYKVISTSAPANHDFVKSLGADVVFDHSDSQSARQIFHSTEGTLVKAVDCWSQGMSPNQVSLSFSRQGGEIATLLPYESRTPGVKAYSVAANSIYGKDTSFPFVTVGSTNHLQNGKAYCKLISTLITQNKLKFVPAKVYPGGLLGVAAGIEDMRLGKVHAQKITCRIAETSQSNRA</sequence>
<protein>
    <submittedName>
        <fullName evidence="2">Chaperonin 10-like protein</fullName>
    </submittedName>
</protein>
<evidence type="ECO:0000259" key="1">
    <source>
        <dbReference type="SMART" id="SM00829"/>
    </source>
</evidence>
<keyword evidence="3" id="KW-1185">Reference proteome</keyword>
<feature type="domain" description="Enoyl reductase (ER)" evidence="1">
    <location>
        <begin position="32"/>
        <end position="350"/>
    </location>
</feature>
<dbReference type="PANTHER" id="PTHR45348">
    <property type="entry name" value="HYPOTHETICAL OXIDOREDUCTASE (EUROFUNG)"/>
    <property type="match status" value="1"/>
</dbReference>
<dbReference type="Gene3D" id="3.40.50.720">
    <property type="entry name" value="NAD(P)-binding Rossmann-like Domain"/>
    <property type="match status" value="1"/>
</dbReference>
<dbReference type="InterPro" id="IPR013149">
    <property type="entry name" value="ADH-like_C"/>
</dbReference>
<dbReference type="InterPro" id="IPR011032">
    <property type="entry name" value="GroES-like_sf"/>
</dbReference>
<dbReference type="InterPro" id="IPR036291">
    <property type="entry name" value="NAD(P)-bd_dom_sf"/>
</dbReference>
<dbReference type="InterPro" id="IPR020843">
    <property type="entry name" value="ER"/>
</dbReference>
<dbReference type="PANTHER" id="PTHR45348:SF2">
    <property type="entry name" value="ZINC-TYPE ALCOHOL DEHYDROGENASE-LIKE PROTEIN C2E1P3.01"/>
    <property type="match status" value="1"/>
</dbReference>
<dbReference type="SUPFAM" id="SSF51735">
    <property type="entry name" value="NAD(P)-binding Rossmann-fold domains"/>
    <property type="match status" value="1"/>
</dbReference>